<reference evidence="1 2" key="1">
    <citation type="journal article" date="2011" name="J. Bacteriol.">
        <title>Complete genome sequences of two hemotropic Mycoplasmas, Mycoplasma haemofelis strain Ohio2 and Mycoplasma suis strain Illinois.</title>
        <authorList>
            <person name="Messick J.B."/>
            <person name="Santos A.P."/>
            <person name="Guimaraes A.M."/>
        </authorList>
    </citation>
    <scope>NUCLEOTIDE SEQUENCE [LARGE SCALE GENOMIC DNA]</scope>
    <source>
        <strain evidence="1 2">Illinois</strain>
    </source>
</reference>
<sequence>MSSAKKDFIMNKFIKQYLDNYITICKTLILGRAIVIETDTLMALVSLNKNILYRMKNRPLKKTSHFHR</sequence>
<dbReference type="STRING" id="768700.MSU_0007"/>
<evidence type="ECO:0000313" key="2">
    <source>
        <dbReference type="Proteomes" id="UP000007484"/>
    </source>
</evidence>
<dbReference type="AlphaFoldDB" id="F0QPY8"/>
<gene>
    <name evidence="1" type="ordered locus">MSU_0007</name>
</gene>
<dbReference type="KEGG" id="mss:MSU_0007"/>
<evidence type="ECO:0000313" key="1">
    <source>
        <dbReference type="EMBL" id="ADX97558.1"/>
    </source>
</evidence>
<dbReference type="HOGENOM" id="CLU_201840_0_0_14"/>
<dbReference type="EMBL" id="CP002525">
    <property type="protein sequence ID" value="ADX97558.1"/>
    <property type="molecule type" value="Genomic_DNA"/>
</dbReference>
<accession>F0QPY8</accession>
<proteinExistence type="predicted"/>
<organism evidence="1 2">
    <name type="scientific">Mycoplasma suis (strain Illinois)</name>
    <dbReference type="NCBI Taxonomy" id="768700"/>
    <lineage>
        <taxon>Bacteria</taxon>
        <taxon>Bacillati</taxon>
        <taxon>Mycoplasmatota</taxon>
        <taxon>Mollicutes</taxon>
        <taxon>Mycoplasmataceae</taxon>
        <taxon>Mycoplasma</taxon>
    </lineage>
</organism>
<name>F0QPY8_MYCSL</name>
<keyword evidence="2" id="KW-1185">Reference proteome</keyword>
<protein>
    <submittedName>
        <fullName evidence="1">Uncharacterized protein</fullName>
    </submittedName>
</protein>
<dbReference type="Proteomes" id="UP000007484">
    <property type="component" value="Chromosome"/>
</dbReference>